<dbReference type="NCBIfam" id="NF041636">
    <property type="entry name" value="slam_lipo"/>
    <property type="match status" value="1"/>
</dbReference>
<dbReference type="InterPro" id="IPR054536">
    <property type="entry name" value="HphA_C"/>
</dbReference>
<feature type="signal peptide" evidence="1">
    <location>
        <begin position="1"/>
        <end position="23"/>
    </location>
</feature>
<dbReference type="InterPro" id="IPR054535">
    <property type="entry name" value="HphA_N"/>
</dbReference>
<dbReference type="InterPro" id="IPR011250">
    <property type="entry name" value="OMP/PagP_B-barrel"/>
</dbReference>
<dbReference type="RefSeq" id="WP_159660183.1">
    <property type="nucleotide sequence ID" value="NZ_AQPF01000005.1"/>
</dbReference>
<feature type="domain" description="HphA N-terminal heme-binding" evidence="2">
    <location>
        <begin position="23"/>
        <end position="125"/>
    </location>
</feature>
<gene>
    <name evidence="4" type="ORF">A6D6_01149</name>
</gene>
<keyword evidence="5" id="KW-1185">Reference proteome</keyword>
<name>A0ABQ6YB43_9GAMM</name>
<evidence type="ECO:0008006" key="6">
    <source>
        <dbReference type="Google" id="ProtNLM"/>
    </source>
</evidence>
<evidence type="ECO:0000259" key="2">
    <source>
        <dbReference type="Pfam" id="PF22828"/>
    </source>
</evidence>
<evidence type="ECO:0000313" key="5">
    <source>
        <dbReference type="Proteomes" id="UP000771797"/>
    </source>
</evidence>
<organism evidence="4 5">
    <name type="scientific">Alcanivorax xiamenensis</name>
    <dbReference type="NCBI Taxonomy" id="1177156"/>
    <lineage>
        <taxon>Bacteria</taxon>
        <taxon>Pseudomonadati</taxon>
        <taxon>Pseudomonadota</taxon>
        <taxon>Gammaproteobacteria</taxon>
        <taxon>Oceanospirillales</taxon>
        <taxon>Alcanivoracaceae</taxon>
        <taxon>Alcanivorax</taxon>
    </lineage>
</organism>
<evidence type="ECO:0000313" key="4">
    <source>
        <dbReference type="EMBL" id="KAF0807150.1"/>
    </source>
</evidence>
<dbReference type="InterPro" id="IPR054843">
    <property type="entry name" value="Slam_hemophilin_C"/>
</dbReference>
<feature type="domain" description="HphA C-terminal" evidence="3">
    <location>
        <begin position="143"/>
        <end position="258"/>
    </location>
</feature>
<dbReference type="Proteomes" id="UP000771797">
    <property type="component" value="Unassembled WGS sequence"/>
</dbReference>
<dbReference type="Gene3D" id="2.40.160.90">
    <property type="match status" value="1"/>
</dbReference>
<keyword evidence="1" id="KW-0732">Signal</keyword>
<comment type="caution">
    <text evidence="4">The sequence shown here is derived from an EMBL/GenBank/DDBJ whole genome shotgun (WGS) entry which is preliminary data.</text>
</comment>
<sequence length="264" mass="26452">MKAMMIKAVLGVAVLSMSQLGVAQTKTFAGDVSDGTYIAVGKSGGPWGPHQPNLAGIGVEAGGMSKSQIVDIGFLASVGSTVGIAKVLNMAGTSPVPDHTGLGVFSFVQVGGSDVWFGEFSSQGAPNFDARSVFYIGENTDVSMPTSGEAIYAVNGLNHFAVASDALSVPAGGQFKADFGAGTVIGSIENSSLGISVDASIAGSSFTGTAEAYNPATSATLDANGVSKGEFYGADAAFLAGMATFVNNSQYDTSFGGERGAITP</sequence>
<feature type="chain" id="PRO_5045204382" description="Transferrin-binding protein B C-lobe/N-lobe beta barrel domain-containing protein" evidence="1">
    <location>
        <begin position="24"/>
        <end position="264"/>
    </location>
</feature>
<evidence type="ECO:0000259" key="3">
    <source>
        <dbReference type="Pfam" id="PF22829"/>
    </source>
</evidence>
<proteinExistence type="predicted"/>
<dbReference type="Pfam" id="PF22829">
    <property type="entry name" value="HphA_C"/>
    <property type="match status" value="1"/>
</dbReference>
<reference evidence="4 5" key="1">
    <citation type="submission" date="2012-09" db="EMBL/GenBank/DDBJ databases">
        <title>Genome Sequence of alkane-degrading Bacterium Alcanivorax sp. 6-D-6.</title>
        <authorList>
            <person name="Lai Q."/>
            <person name="Shao Z."/>
        </authorList>
    </citation>
    <scope>NUCLEOTIDE SEQUENCE [LARGE SCALE GENOMIC DNA]</scope>
    <source>
        <strain evidence="4 5">6-D-6</strain>
    </source>
</reference>
<accession>A0ABQ6YB43</accession>
<dbReference type="EMBL" id="AQPF01000005">
    <property type="protein sequence ID" value="KAF0807150.1"/>
    <property type="molecule type" value="Genomic_DNA"/>
</dbReference>
<protein>
    <recommendedName>
        <fullName evidence="6">Transferrin-binding protein B C-lobe/N-lobe beta barrel domain-containing protein</fullName>
    </recommendedName>
</protein>
<dbReference type="SUPFAM" id="SSF56925">
    <property type="entry name" value="OMPA-like"/>
    <property type="match status" value="1"/>
</dbReference>
<dbReference type="Pfam" id="PF22828">
    <property type="entry name" value="HphA_N"/>
    <property type="match status" value="1"/>
</dbReference>
<evidence type="ECO:0000256" key="1">
    <source>
        <dbReference type="SAM" id="SignalP"/>
    </source>
</evidence>